<name>A0ABX1S683_9PSEU</name>
<evidence type="ECO:0000256" key="2">
    <source>
        <dbReference type="ARBA" id="ARBA00022723"/>
    </source>
</evidence>
<dbReference type="RefSeq" id="WP_169379994.1">
    <property type="nucleotide sequence ID" value="NZ_JAAXLA010000005.1"/>
</dbReference>
<keyword evidence="2" id="KW-0479">Metal-binding</keyword>
<proteinExistence type="predicted"/>
<feature type="domain" description="PIN" evidence="5">
    <location>
        <begin position="6"/>
        <end position="110"/>
    </location>
</feature>
<keyword evidence="4" id="KW-0460">Magnesium</keyword>
<comment type="caution">
    <text evidence="7">The sequence shown here is derived from an EMBL/GenBank/DDBJ whole genome shotgun (WGS) entry which is preliminary data.</text>
</comment>
<evidence type="ECO:0000259" key="5">
    <source>
        <dbReference type="Pfam" id="PF13470"/>
    </source>
</evidence>
<keyword evidence="8" id="KW-1185">Reference proteome</keyword>
<dbReference type="SUPFAM" id="SSF88723">
    <property type="entry name" value="PIN domain-like"/>
    <property type="match status" value="1"/>
</dbReference>
<protein>
    <submittedName>
        <fullName evidence="7">PIN domain-containing protein</fullName>
    </submittedName>
</protein>
<organism evidence="7 8">
    <name type="scientific">Pseudonocardia acidicola</name>
    <dbReference type="NCBI Taxonomy" id="2724939"/>
    <lineage>
        <taxon>Bacteria</taxon>
        <taxon>Bacillati</taxon>
        <taxon>Actinomycetota</taxon>
        <taxon>Actinomycetes</taxon>
        <taxon>Pseudonocardiales</taxon>
        <taxon>Pseudonocardiaceae</taxon>
        <taxon>Pseudonocardia</taxon>
    </lineage>
</organism>
<evidence type="ECO:0000259" key="6">
    <source>
        <dbReference type="Pfam" id="PF26343"/>
    </source>
</evidence>
<keyword evidence="3" id="KW-0378">Hydrolase</keyword>
<accession>A0ABX1S683</accession>
<evidence type="ECO:0000313" key="7">
    <source>
        <dbReference type="EMBL" id="NMH96615.1"/>
    </source>
</evidence>
<sequence length="186" mass="21125">MAFPAFLDTCVLFPQYLSDTLLTQADARTFRPLWSRGVLDELGRALARETQMTPAQVEHRLGRMQAAFPDAEVEGYEHLIDGMTNDEKDRHVLAAAVRGNVEVLVTFNIKDFPKSALKPFDINAVTPDDFLLDQLDLYPALVMNCLHEQVNRYVHINGPMQVVDLLRPLERAGVPRFADEVRRHLL</sequence>
<dbReference type="InterPro" id="IPR002716">
    <property type="entry name" value="PIN_dom"/>
</dbReference>
<dbReference type="InterPro" id="IPR058652">
    <property type="entry name" value="VapC50_C"/>
</dbReference>
<dbReference type="Pfam" id="PF13470">
    <property type="entry name" value="PIN_3"/>
    <property type="match status" value="1"/>
</dbReference>
<evidence type="ECO:0000313" key="8">
    <source>
        <dbReference type="Proteomes" id="UP000820669"/>
    </source>
</evidence>
<reference evidence="7 8" key="1">
    <citation type="submission" date="2020-04" db="EMBL/GenBank/DDBJ databases">
        <authorList>
            <person name="Klaysubun C."/>
            <person name="Duangmal K."/>
            <person name="Lipun K."/>
        </authorList>
    </citation>
    <scope>NUCLEOTIDE SEQUENCE [LARGE SCALE GENOMIC DNA]</scope>
    <source>
        <strain evidence="7 8">K10HN5</strain>
    </source>
</reference>
<dbReference type="Proteomes" id="UP000820669">
    <property type="component" value="Unassembled WGS sequence"/>
</dbReference>
<keyword evidence="1" id="KW-0540">Nuclease</keyword>
<evidence type="ECO:0000256" key="1">
    <source>
        <dbReference type="ARBA" id="ARBA00022722"/>
    </source>
</evidence>
<dbReference type="Pfam" id="PF26343">
    <property type="entry name" value="VapC50_C"/>
    <property type="match status" value="1"/>
</dbReference>
<evidence type="ECO:0000256" key="3">
    <source>
        <dbReference type="ARBA" id="ARBA00022801"/>
    </source>
</evidence>
<gene>
    <name evidence="7" type="ORF">HF526_04695</name>
</gene>
<evidence type="ECO:0000256" key="4">
    <source>
        <dbReference type="ARBA" id="ARBA00022842"/>
    </source>
</evidence>
<feature type="domain" description="VapC50 C-terminal" evidence="6">
    <location>
        <begin position="127"/>
        <end position="183"/>
    </location>
</feature>
<dbReference type="InterPro" id="IPR029060">
    <property type="entry name" value="PIN-like_dom_sf"/>
</dbReference>
<dbReference type="EMBL" id="JAAXLA010000005">
    <property type="protein sequence ID" value="NMH96615.1"/>
    <property type="molecule type" value="Genomic_DNA"/>
</dbReference>